<evidence type="ECO:0000259" key="3">
    <source>
        <dbReference type="Pfam" id="PF12804"/>
    </source>
</evidence>
<keyword evidence="2" id="KW-0460">Magnesium</keyword>
<feature type="domain" description="MobA-like NTP transferase" evidence="3">
    <location>
        <begin position="11"/>
        <end position="162"/>
    </location>
</feature>
<keyword evidence="1 4" id="KW-0808">Transferase</keyword>
<dbReference type="Proteomes" id="UP000322165">
    <property type="component" value="Unassembled WGS sequence"/>
</dbReference>
<dbReference type="PANTHER" id="PTHR19136">
    <property type="entry name" value="MOLYBDENUM COFACTOR GUANYLYLTRANSFERASE"/>
    <property type="match status" value="1"/>
</dbReference>
<dbReference type="InterPro" id="IPR025877">
    <property type="entry name" value="MobA-like_NTP_Trfase"/>
</dbReference>
<dbReference type="InterPro" id="IPR029044">
    <property type="entry name" value="Nucleotide-diphossugar_trans"/>
</dbReference>
<reference evidence="4 5" key="1">
    <citation type="submission" date="2019-09" db="EMBL/GenBank/DDBJ databases">
        <title>Arenimonas chukotkensis sp. nov., a bacterium isolated from Chukotka hot spring, Arctic region, Russia.</title>
        <authorList>
            <person name="Zayulina K.S."/>
            <person name="Prokofeva M.I."/>
            <person name="Elcheninov A.G."/>
            <person name="Novikov A."/>
            <person name="Kochetkova T.V."/>
            <person name="Kublanov I.V."/>
        </authorList>
    </citation>
    <scope>NUCLEOTIDE SEQUENCE [LARGE SCALE GENOMIC DNA]</scope>
    <source>
        <strain evidence="4 5">3729k</strain>
    </source>
</reference>
<dbReference type="SUPFAM" id="SSF53448">
    <property type="entry name" value="Nucleotide-diphospho-sugar transferases"/>
    <property type="match status" value="1"/>
</dbReference>
<name>A0A5B2ZFG9_9GAMM</name>
<gene>
    <name evidence="4" type="ORF">F0415_00240</name>
</gene>
<dbReference type="Gene3D" id="3.90.550.10">
    <property type="entry name" value="Spore Coat Polysaccharide Biosynthesis Protein SpsA, Chain A"/>
    <property type="match status" value="1"/>
</dbReference>
<keyword evidence="5" id="KW-1185">Reference proteome</keyword>
<reference evidence="4 5" key="2">
    <citation type="submission" date="2019-09" db="EMBL/GenBank/DDBJ databases">
        <authorList>
            <person name="Mazur A."/>
        </authorList>
    </citation>
    <scope>NUCLEOTIDE SEQUENCE [LARGE SCALE GENOMIC DNA]</scope>
    <source>
        <strain evidence="4 5">3729k</strain>
    </source>
</reference>
<sequence length="189" mass="19775">MNVSGGLALGVLAGGQGRRVGGRDKAWLARQGRSQLEHLLAMLPVGAFSERLASVRSDDPRWQAFGFRCVSDLRPGFGGPLAGLEALATASRSDRLLALPVDALDLPADLLPRLRAACTSDGAWLRDRSGLQPLIGLWRTSALRAAAASALDRGEHAVHRALAVLSPAELDISPAGVGNANTPADFDPT</sequence>
<accession>A0A5B2ZFG9</accession>
<dbReference type="AlphaFoldDB" id="A0A5B2ZFG9"/>
<evidence type="ECO:0000313" key="5">
    <source>
        <dbReference type="Proteomes" id="UP000322165"/>
    </source>
</evidence>
<evidence type="ECO:0000256" key="1">
    <source>
        <dbReference type="ARBA" id="ARBA00022679"/>
    </source>
</evidence>
<protein>
    <submittedName>
        <fullName evidence="4">NTP transferase domain-containing protein</fullName>
    </submittedName>
</protein>
<evidence type="ECO:0000256" key="2">
    <source>
        <dbReference type="ARBA" id="ARBA00022842"/>
    </source>
</evidence>
<proteinExistence type="predicted"/>
<dbReference type="Pfam" id="PF12804">
    <property type="entry name" value="NTP_transf_3"/>
    <property type="match status" value="1"/>
</dbReference>
<dbReference type="EMBL" id="VUOD01000001">
    <property type="protein sequence ID" value="KAA2285970.1"/>
    <property type="molecule type" value="Genomic_DNA"/>
</dbReference>
<dbReference type="PANTHER" id="PTHR19136:SF81">
    <property type="entry name" value="MOLYBDENUM COFACTOR GUANYLYLTRANSFERASE"/>
    <property type="match status" value="1"/>
</dbReference>
<dbReference type="GO" id="GO:0016779">
    <property type="term" value="F:nucleotidyltransferase activity"/>
    <property type="evidence" value="ECO:0007669"/>
    <property type="project" value="TreeGrafter"/>
</dbReference>
<comment type="caution">
    <text evidence="4">The sequence shown here is derived from an EMBL/GenBank/DDBJ whole genome shotgun (WGS) entry which is preliminary data.</text>
</comment>
<evidence type="ECO:0000313" key="4">
    <source>
        <dbReference type="EMBL" id="KAA2285970.1"/>
    </source>
</evidence>
<organism evidence="4 5">
    <name type="scientific">Arenimonas fontis</name>
    <dbReference type="NCBI Taxonomy" id="2608255"/>
    <lineage>
        <taxon>Bacteria</taxon>
        <taxon>Pseudomonadati</taxon>
        <taxon>Pseudomonadota</taxon>
        <taxon>Gammaproteobacteria</taxon>
        <taxon>Lysobacterales</taxon>
        <taxon>Lysobacteraceae</taxon>
        <taxon>Arenimonas</taxon>
    </lineage>
</organism>